<dbReference type="InterPro" id="IPR019748">
    <property type="entry name" value="FERM_central"/>
</dbReference>
<feature type="domain" description="MyTH4" evidence="12">
    <location>
        <begin position="1789"/>
        <end position="1942"/>
    </location>
</feature>
<organism evidence="14 15">
    <name type="scientific">Fasciola hepatica</name>
    <name type="common">Liver fluke</name>
    <dbReference type="NCBI Taxonomy" id="6192"/>
    <lineage>
        <taxon>Eukaryota</taxon>
        <taxon>Metazoa</taxon>
        <taxon>Spiralia</taxon>
        <taxon>Lophotrochozoa</taxon>
        <taxon>Platyhelminthes</taxon>
        <taxon>Trematoda</taxon>
        <taxon>Digenea</taxon>
        <taxon>Plagiorchiida</taxon>
        <taxon>Echinostomata</taxon>
        <taxon>Echinostomatoidea</taxon>
        <taxon>Fasciolidae</taxon>
        <taxon>Fasciola</taxon>
    </lineage>
</organism>
<keyword evidence="10" id="KW-0175">Coiled coil</keyword>
<dbReference type="PROSITE" id="PS50096">
    <property type="entry name" value="IQ"/>
    <property type="match status" value="1"/>
</dbReference>
<evidence type="ECO:0000256" key="8">
    <source>
        <dbReference type="ARBA" id="ARBA00023203"/>
    </source>
</evidence>
<feature type="region of interest" description="Disordered" evidence="11">
    <location>
        <begin position="1648"/>
        <end position="1724"/>
    </location>
</feature>
<dbReference type="InterPro" id="IPR000857">
    <property type="entry name" value="MyTH4_dom"/>
</dbReference>
<dbReference type="GO" id="GO:0003774">
    <property type="term" value="F:cytoskeletal motor activity"/>
    <property type="evidence" value="ECO:0007669"/>
    <property type="project" value="UniProtKB-UniRule"/>
</dbReference>
<evidence type="ECO:0000256" key="10">
    <source>
        <dbReference type="SAM" id="Coils"/>
    </source>
</evidence>
<reference evidence="14" key="1">
    <citation type="submission" date="2019-03" db="EMBL/GenBank/DDBJ databases">
        <title>Improved annotation for the trematode Fasciola hepatica.</title>
        <authorList>
            <person name="Choi Y.-J."/>
            <person name="Martin J."/>
            <person name="Mitreva M."/>
        </authorList>
    </citation>
    <scope>NUCLEOTIDE SEQUENCE [LARGE SCALE GENOMIC DNA]</scope>
</reference>
<proteinExistence type="inferred from homology"/>
<evidence type="ECO:0000256" key="1">
    <source>
        <dbReference type="ARBA" id="ARBA00004496"/>
    </source>
</evidence>
<accession>A0A4E0RDP0</accession>
<dbReference type="InterPro" id="IPR000048">
    <property type="entry name" value="IQ_motif_EF-hand-BS"/>
</dbReference>
<keyword evidence="6 9" id="KW-0518">Myosin</keyword>
<feature type="compositionally biased region" description="Low complexity" evidence="11">
    <location>
        <begin position="1697"/>
        <end position="1708"/>
    </location>
</feature>
<evidence type="ECO:0000313" key="15">
    <source>
        <dbReference type="Proteomes" id="UP000230066"/>
    </source>
</evidence>
<dbReference type="Gene3D" id="1.20.58.530">
    <property type="match status" value="1"/>
</dbReference>
<comment type="subcellular location">
    <subcellularLocation>
        <location evidence="1">Cytoplasm</location>
    </subcellularLocation>
</comment>
<comment type="similarity">
    <text evidence="9">Belongs to the TRAFAC class myosin-kinesin ATPase superfamily. Myosin family.</text>
</comment>
<dbReference type="PANTHER" id="PTHR22692:SF26">
    <property type="entry name" value="SH3 DOMAIN-CONTAINING PROTEIN"/>
    <property type="match status" value="1"/>
</dbReference>
<dbReference type="SMART" id="SM00139">
    <property type="entry name" value="MyTH4"/>
    <property type="match status" value="1"/>
</dbReference>
<dbReference type="Gene3D" id="1.20.5.4820">
    <property type="match status" value="1"/>
</dbReference>
<dbReference type="SMART" id="SM00295">
    <property type="entry name" value="B41"/>
    <property type="match status" value="1"/>
</dbReference>
<dbReference type="SUPFAM" id="SSF52540">
    <property type="entry name" value="P-loop containing nucleoside triphosphate hydrolases"/>
    <property type="match status" value="1"/>
</dbReference>
<dbReference type="CDD" id="cd14473">
    <property type="entry name" value="FERM_B-lobe"/>
    <property type="match status" value="1"/>
</dbReference>
<dbReference type="EMBL" id="JXXN02001056">
    <property type="protein sequence ID" value="THD25636.1"/>
    <property type="molecule type" value="Genomic_DNA"/>
</dbReference>
<dbReference type="InterPro" id="IPR027417">
    <property type="entry name" value="P-loop_NTPase"/>
</dbReference>
<dbReference type="GO" id="GO:0005737">
    <property type="term" value="C:cytoplasm"/>
    <property type="evidence" value="ECO:0007669"/>
    <property type="project" value="UniProtKB-SubCell"/>
</dbReference>
<dbReference type="InterPro" id="IPR001609">
    <property type="entry name" value="Myosin_head_motor_dom-like"/>
</dbReference>
<dbReference type="GO" id="GO:0003779">
    <property type="term" value="F:actin binding"/>
    <property type="evidence" value="ECO:0007669"/>
    <property type="project" value="UniProtKB-KW"/>
</dbReference>
<dbReference type="SMART" id="SM00015">
    <property type="entry name" value="IQ"/>
    <property type="match status" value="1"/>
</dbReference>
<evidence type="ECO:0000256" key="4">
    <source>
        <dbReference type="ARBA" id="ARBA00022741"/>
    </source>
</evidence>
<evidence type="ECO:0000256" key="11">
    <source>
        <dbReference type="SAM" id="MobiDB-lite"/>
    </source>
</evidence>
<dbReference type="InterPro" id="IPR036961">
    <property type="entry name" value="Kinesin_motor_dom_sf"/>
</dbReference>
<evidence type="ECO:0000256" key="3">
    <source>
        <dbReference type="ARBA" id="ARBA00022737"/>
    </source>
</evidence>
<dbReference type="InterPro" id="IPR059004">
    <property type="entry name" value="MYO15"/>
</dbReference>
<feature type="compositionally biased region" description="Polar residues" evidence="11">
    <location>
        <begin position="1648"/>
        <end position="1688"/>
    </location>
</feature>
<name>A0A4E0RDP0_FASHE</name>
<dbReference type="GO" id="GO:0005524">
    <property type="term" value="F:ATP binding"/>
    <property type="evidence" value="ECO:0007669"/>
    <property type="project" value="UniProtKB-UniRule"/>
</dbReference>
<dbReference type="PROSITE" id="PS51016">
    <property type="entry name" value="MYTH4"/>
    <property type="match status" value="1"/>
</dbReference>
<gene>
    <name evidence="14" type="ORF">D915_003725</name>
</gene>
<dbReference type="InterPro" id="IPR051567">
    <property type="entry name" value="Unconventional_Myosin_ATPase"/>
</dbReference>
<evidence type="ECO:0000259" key="13">
    <source>
        <dbReference type="PROSITE" id="PS51456"/>
    </source>
</evidence>
<protein>
    <submittedName>
        <fullName evidence="14">Unconventional myosin-XV</fullName>
    </submittedName>
</protein>
<dbReference type="SMART" id="SM00242">
    <property type="entry name" value="MYSc"/>
    <property type="match status" value="1"/>
</dbReference>
<dbReference type="InterPro" id="IPR038185">
    <property type="entry name" value="MyTH4_dom_sf"/>
</dbReference>
<keyword evidence="7 9" id="KW-0505">Motor protein</keyword>
<dbReference type="Proteomes" id="UP000230066">
    <property type="component" value="Unassembled WGS sequence"/>
</dbReference>
<evidence type="ECO:0000256" key="2">
    <source>
        <dbReference type="ARBA" id="ARBA00022490"/>
    </source>
</evidence>
<keyword evidence="8 9" id="KW-0009">Actin-binding</keyword>
<dbReference type="Pfam" id="PF00784">
    <property type="entry name" value="MyTH4"/>
    <property type="match status" value="1"/>
</dbReference>
<keyword evidence="3" id="KW-0677">Repeat</keyword>
<dbReference type="Gene3D" id="3.40.850.10">
    <property type="entry name" value="Kinesin motor domain"/>
    <property type="match status" value="1"/>
</dbReference>
<feature type="domain" description="Myosin motor" evidence="13">
    <location>
        <begin position="35"/>
        <end position="741"/>
    </location>
</feature>
<dbReference type="GO" id="GO:0016459">
    <property type="term" value="C:myosin complex"/>
    <property type="evidence" value="ECO:0007669"/>
    <property type="project" value="UniProtKB-KW"/>
</dbReference>
<dbReference type="PANTHER" id="PTHR22692">
    <property type="entry name" value="MYOSIN VII, XV"/>
    <property type="match status" value="1"/>
</dbReference>
<dbReference type="Pfam" id="PF00063">
    <property type="entry name" value="Myosin_head"/>
    <property type="match status" value="1"/>
</dbReference>
<sequence>MARYCIDINSLTLQEKTFLVPVENVVLDVPGSHQLDVENMILLSDLSPITILKNLRNRYTNSQIYTYIGNIVITVNPYKDLLIDGPEIMQQYFNRVISTAPPYVHLLILNCFRHLYGLAETIYQAALHEQSDQVVVISGESGSGKTESFKRITRYLAAASDPKGTKLGSVANRVLDSTPVLESFGNATTIRNDNSSRFGKYVEIFMANSIIVGAKISNYLLEKSRIVRIGEKERNYHLFYELLSSLDDASKKRHFLKNIEDYQYLINEGGKLPYTTHSDPDGLGVLLESWRTLGLPKEEMDLCLRVVSAILHLGNLVFKQSPDEKSTIENPKVAEIAASELGVDVDQLAKVITMKLIETSRDRLWSPVREAQAKVNRDSIAKQIYAEFFDRLITILNERLAPPDETELGADTKFRTIALLDIYGFENLPTNSLEQFCINYTNENLQRFFNFYIFELEQEEYRKEHIDWQYIEFPDNQPIIQLIAERPNGIIHICNDEASLATGTDRSFLERSQQLHRGHPNFGNPKVGGSQAFAIVHFAGQITYTVDGFVDKNREQMRSEVLNLLVKSRQPAVSSMFQVVQARRTNAHSAGRTSRTPMVLAAFNSSLQELLNKMKRNRPHFVRCIKPNMSKAPMTFEDSIVLDQLRYTGVLEATRIRKSGFPVRPSYQDFVDRYGFLIAKNHRKKLRSLENPKEAACYLLNHLDISVGEGGIPKTRRDYELGDTKLFMRNRLAVDLDAICTMIQHRSARIIQEAWRRRGDGLYERARQNAATVIQAYFRGYLARQQNPNISRVAAQRAPVEIEPEEPVQSLSDLEIARLEIPSDLAFILEERSMDESSWLETHKVTRPRGSIRRLVSSHPAGGWQTYGRPVWDAQPLSYLMNGRLGFRLAPRTRPIMLTQATEGQKAAAAAASKLVLRLIHLPEQPIMDQYLIGSYLYQLGLVNKSLHKEILAQLLSQSVDWPNQAGMSEESDKEDEASLFESEPGRAQTQRTYSISEGNVDGVIRDRNPIGKSDLERRAFRRLWMHVAGVLTCGRLSGTLKPVIVRFMRQHGPARSVPLCEDRLVMAPSVARLYPPCLLEWRANYTGSNMGIGVKFPDGLSSVTHVGCFTRAETLAGLTMALRARAVHALPGWTMCFITPTFFLDVPGYCYVMDVFSALELPPLWSHLNKILPDHVFPTYLYHATNAHANAGIPSGTGYMEMKNNWSGPSQPNGVHKPDHLPGLDAEKLAATIHGIEMNDSRNRTVLTKPPISPSSGPSSNLRGSWGKAVRKMALKRFGDVSRSESTLRRVHSRRQRLWRSSDSPFFPRPKSPTDIAADARVNGAPPDSPLPPDGTGTRKSLAALPHEMRYYVYERPNCSVQIRKEFISPKERIRSSLVLTLMFSQVVSDANTGVNPRLRADDRQAILSMVGDRYISNWPESLQEIPLDLKKRVVSQSLKFPLYFGRLYPILYLDHPISENDCHWLVVAHHGVRVVFQNHDRPEFDLHTTLELGDILSVDTNHVVARPRWRLGDMTQSEHPRVAGYLSSETKPVDVVGGLKNMLEIKTKDKTYQFYSDMAERIKENVVDFLKEYEQEMQRLKQSAEKRALRSALDSSVAPAYIELSSNSQSIPDLSRYPCSPPLFTSSLSQRDSATLIRASPFPSYSNDAGSTFSKLSSTSPKRLSSDACNSDTSVSLPTINQSMTLPQPPVTSARVSPTVNPNVSSTPPPNRTAQIPARDDRRSTLSMTPINQNVERLRQSSASVTTMSASRSPDVFAAPESSHPLAEYASQHFANKQNITEQLTWQPELHPFKALLPHHSVSDEKDAQTIFSLILKFCQEERTEAPPYMILRSLIGLLSKRPWMNDELYCLLVKQTYRNRSMVPNGIEQPWILWALVSIFVETSDDLRPHLIRYTQSSKSKENRKIYAAIQTIDRSMELVKRFGSRKHLPPDDALKMLASGELYHRQQVNLPNRTGLLATVGQLSLVRDAIRGLVDQLNPHTDKLCRDFSLYLAPKTSRAATFDEEPLIPLSLDSYLLDFPVYDQTYALHFRRLCWTVKMDVDRISQPTLNYLFDQVSEDYLSGYWLVQTEPGRSTQLEDECALISCLMFQGRDQVGPVTRSSVSALVPHSLDVDLDDWCSKMNKYLTMSKCGSASEARSKFLSRLEKWQLFGSAVFYARLKSIPPGFLRNFEGQTLSLIALSQTGVVFVNPRTREILQQIRYEDVASIKVNFRDESDRNCNGLVTLTTSNGQQLALLLAQARIFLFILNRYQNVLSADLQP</sequence>
<dbReference type="PRINTS" id="PR00193">
    <property type="entry name" value="MYOSINHEAVY"/>
</dbReference>
<dbReference type="Gene3D" id="1.10.10.820">
    <property type="match status" value="1"/>
</dbReference>
<dbReference type="Gene3D" id="1.25.40.530">
    <property type="entry name" value="MyTH4 domain"/>
    <property type="match status" value="2"/>
</dbReference>
<evidence type="ECO:0000256" key="7">
    <source>
        <dbReference type="ARBA" id="ARBA00023175"/>
    </source>
</evidence>
<evidence type="ECO:0000259" key="12">
    <source>
        <dbReference type="PROSITE" id="PS51016"/>
    </source>
</evidence>
<dbReference type="CDD" id="cd23767">
    <property type="entry name" value="IQCD"/>
    <property type="match status" value="1"/>
</dbReference>
<dbReference type="FunFam" id="3.40.850.10:FF:000008">
    <property type="entry name" value="Putative unconventional myosin-IXa"/>
    <property type="match status" value="1"/>
</dbReference>
<feature type="region of interest" description="Actin-binding" evidence="9">
    <location>
        <begin position="607"/>
        <end position="629"/>
    </location>
</feature>
<feature type="region of interest" description="Disordered" evidence="11">
    <location>
        <begin position="1303"/>
        <end position="1340"/>
    </location>
</feature>
<keyword evidence="4 9" id="KW-0547">Nucleotide-binding</keyword>
<comment type="caution">
    <text evidence="14">The sequence shown here is derived from an EMBL/GenBank/DDBJ whole genome shotgun (WGS) entry which is preliminary data.</text>
</comment>
<keyword evidence="5 9" id="KW-0067">ATP-binding</keyword>
<dbReference type="Pfam" id="PF26570">
    <property type="entry name" value="MYO15"/>
    <property type="match status" value="1"/>
</dbReference>
<dbReference type="Pfam" id="PF00612">
    <property type="entry name" value="IQ"/>
    <property type="match status" value="1"/>
</dbReference>
<dbReference type="PROSITE" id="PS51456">
    <property type="entry name" value="MYOSIN_MOTOR"/>
    <property type="match status" value="1"/>
</dbReference>
<dbReference type="InterPro" id="IPR019749">
    <property type="entry name" value="Band_41_domain"/>
</dbReference>
<dbReference type="Gene3D" id="1.20.120.720">
    <property type="entry name" value="Myosin VI head, motor domain, U50 subdomain"/>
    <property type="match status" value="1"/>
</dbReference>
<keyword evidence="15" id="KW-1185">Reference proteome</keyword>
<feature type="coiled-coil region" evidence="10">
    <location>
        <begin position="1561"/>
        <end position="1592"/>
    </location>
</feature>
<feature type="binding site" evidence="9">
    <location>
        <begin position="139"/>
        <end position="146"/>
    </location>
    <ligand>
        <name>ATP</name>
        <dbReference type="ChEBI" id="CHEBI:30616"/>
    </ligand>
</feature>
<keyword evidence="2" id="KW-0963">Cytoplasm</keyword>
<evidence type="ECO:0000256" key="9">
    <source>
        <dbReference type="PROSITE-ProRule" id="PRU00782"/>
    </source>
</evidence>
<evidence type="ECO:0000313" key="14">
    <source>
        <dbReference type="EMBL" id="THD25636.1"/>
    </source>
</evidence>
<feature type="region of interest" description="Disordered" evidence="11">
    <location>
        <begin position="964"/>
        <end position="993"/>
    </location>
</feature>
<feature type="compositionally biased region" description="Acidic residues" evidence="11">
    <location>
        <begin position="970"/>
        <end position="979"/>
    </location>
</feature>
<dbReference type="CDD" id="cd00124">
    <property type="entry name" value="MYSc"/>
    <property type="match status" value="1"/>
</dbReference>
<evidence type="ECO:0000256" key="5">
    <source>
        <dbReference type="ARBA" id="ARBA00022840"/>
    </source>
</evidence>
<evidence type="ECO:0000256" key="6">
    <source>
        <dbReference type="ARBA" id="ARBA00023123"/>
    </source>
</evidence>